<keyword evidence="1" id="KW-1133">Transmembrane helix</keyword>
<dbReference type="EMBL" id="CP102845">
    <property type="protein sequence ID" value="UVF18155.1"/>
    <property type="molecule type" value="Genomic_DNA"/>
</dbReference>
<accession>A0ABY5RLP4</accession>
<dbReference type="Proteomes" id="UP001017257">
    <property type="component" value="Chromosome"/>
</dbReference>
<gene>
    <name evidence="2" type="ORF">HPT29_016750</name>
</gene>
<feature type="transmembrane region" description="Helical" evidence="1">
    <location>
        <begin position="32"/>
        <end position="53"/>
    </location>
</feature>
<keyword evidence="1" id="KW-0472">Membrane</keyword>
<name>A0ABY5RLP4_9HYPH</name>
<evidence type="ECO:0000256" key="1">
    <source>
        <dbReference type="SAM" id="Phobius"/>
    </source>
</evidence>
<evidence type="ECO:0000313" key="3">
    <source>
        <dbReference type="Proteomes" id="UP001017257"/>
    </source>
</evidence>
<protein>
    <submittedName>
        <fullName evidence="2">Uncharacterized protein</fullName>
    </submittedName>
</protein>
<evidence type="ECO:0000313" key="2">
    <source>
        <dbReference type="EMBL" id="UVF18155.1"/>
    </source>
</evidence>
<keyword evidence="3" id="KW-1185">Reference proteome</keyword>
<sequence length="100" mass="10921">MFTFLAQFFLGEPPRQQDFDVGPIYHSPNLHAFFMFGLILFCMCVAPAVLALWKSQRQGWALGIGLSLIIAAAVASGGVYASGYSEAKYPGFHVKAARSF</sequence>
<dbReference type="RefSeq" id="WP_173949245.1">
    <property type="nucleotide sequence ID" value="NZ_CP102845.1"/>
</dbReference>
<feature type="transmembrane region" description="Helical" evidence="1">
    <location>
        <begin position="60"/>
        <end position="81"/>
    </location>
</feature>
<proteinExistence type="predicted"/>
<organism evidence="2 3">
    <name type="scientific">Microvirga terrae</name>
    <dbReference type="NCBI Taxonomy" id="2740529"/>
    <lineage>
        <taxon>Bacteria</taxon>
        <taxon>Pseudomonadati</taxon>
        <taxon>Pseudomonadota</taxon>
        <taxon>Alphaproteobacteria</taxon>
        <taxon>Hyphomicrobiales</taxon>
        <taxon>Methylobacteriaceae</taxon>
        <taxon>Microvirga</taxon>
    </lineage>
</organism>
<reference evidence="2" key="1">
    <citation type="submission" date="2022-08" db="EMBL/GenBank/DDBJ databases">
        <title>Microvirga terrae sp. nov., isolated from soil.</title>
        <authorList>
            <person name="Kim K.H."/>
            <person name="Seo Y.L."/>
            <person name="Kim J.M."/>
            <person name="Lee J.K."/>
            <person name="Han D.M."/>
            <person name="Jeon C.O."/>
        </authorList>
    </citation>
    <scope>NUCLEOTIDE SEQUENCE</scope>
    <source>
        <strain evidence="2">R24</strain>
    </source>
</reference>
<keyword evidence="1" id="KW-0812">Transmembrane</keyword>